<feature type="domain" description="ABC transmembrane type-1" evidence="8">
    <location>
        <begin position="68"/>
        <end position="257"/>
    </location>
</feature>
<evidence type="ECO:0000256" key="3">
    <source>
        <dbReference type="ARBA" id="ARBA00022475"/>
    </source>
</evidence>
<dbReference type="Pfam" id="PF00528">
    <property type="entry name" value="BPD_transp_1"/>
    <property type="match status" value="1"/>
</dbReference>
<keyword evidence="10" id="KW-1185">Reference proteome</keyword>
<evidence type="ECO:0000256" key="1">
    <source>
        <dbReference type="ARBA" id="ARBA00004651"/>
    </source>
</evidence>
<comment type="subcellular location">
    <subcellularLocation>
        <location evidence="1 7">Cell membrane</location>
        <topology evidence="1 7">Multi-pass membrane protein</topology>
    </subcellularLocation>
</comment>
<evidence type="ECO:0000256" key="6">
    <source>
        <dbReference type="ARBA" id="ARBA00023136"/>
    </source>
</evidence>
<evidence type="ECO:0000259" key="8">
    <source>
        <dbReference type="PROSITE" id="PS50928"/>
    </source>
</evidence>
<dbReference type="GO" id="GO:0016740">
    <property type="term" value="F:transferase activity"/>
    <property type="evidence" value="ECO:0007669"/>
    <property type="project" value="UniProtKB-KW"/>
</dbReference>
<keyword evidence="6 7" id="KW-0472">Membrane</keyword>
<evidence type="ECO:0000313" key="9">
    <source>
        <dbReference type="EMBL" id="KHM52247.1"/>
    </source>
</evidence>
<dbReference type="PANTHER" id="PTHR43386">
    <property type="entry name" value="OLIGOPEPTIDE TRANSPORT SYSTEM PERMEASE PROTEIN APPC"/>
    <property type="match status" value="1"/>
</dbReference>
<keyword evidence="4 7" id="KW-0812">Transmembrane</keyword>
<sequence length="274" mass="30041">MSDSKWSIYLSIFVLLCIIVSGLAAPLIMPYNPFQPDMSIRLQSPNSEHWLGTDALGRDMLSRMILGSRNTIIISLLCTLIALMVGGIIGMLAGYYGKTADKLYNIFCNIFQGIPGSCLMIAIAGFWGPGIGGLVLAVVISNWTGFSRIIRAEVIRIRQAGYIEGLICLGAGDMRIIFHHILPNLRGIMLVLGTQRLGRSILSIAGLSFLGLGIQPPAPDWSVMINDSMLYYRSAPYLVLIPGCGIFLLVSSINNIGKHLERCFGWHKNEVRPE</sequence>
<dbReference type="InterPro" id="IPR035906">
    <property type="entry name" value="MetI-like_sf"/>
</dbReference>
<keyword evidence="3" id="KW-1003">Cell membrane</keyword>
<dbReference type="AlphaFoldDB" id="A0A0B2K2A8"/>
<dbReference type="Proteomes" id="UP000030993">
    <property type="component" value="Unassembled WGS sequence"/>
</dbReference>
<keyword evidence="5 7" id="KW-1133">Transmembrane helix</keyword>
<feature type="transmembrane region" description="Helical" evidence="7">
    <location>
        <begin position="7"/>
        <end position="29"/>
    </location>
</feature>
<dbReference type="GO" id="GO:0055085">
    <property type="term" value="P:transmembrane transport"/>
    <property type="evidence" value="ECO:0007669"/>
    <property type="project" value="InterPro"/>
</dbReference>
<feature type="transmembrane region" description="Helical" evidence="7">
    <location>
        <begin position="234"/>
        <end position="253"/>
    </location>
</feature>
<dbReference type="EMBL" id="JSCE01000121">
    <property type="protein sequence ID" value="KHM52247.1"/>
    <property type="molecule type" value="Genomic_DNA"/>
</dbReference>
<name>A0A0B2K2A8_9FIRM</name>
<feature type="transmembrane region" description="Helical" evidence="7">
    <location>
        <begin position="72"/>
        <end position="96"/>
    </location>
</feature>
<keyword evidence="2 7" id="KW-0813">Transport</keyword>
<evidence type="ECO:0000256" key="7">
    <source>
        <dbReference type="RuleBase" id="RU363032"/>
    </source>
</evidence>
<gene>
    <name evidence="9" type="ORF">NZ47_05960</name>
</gene>
<dbReference type="PROSITE" id="PS50928">
    <property type="entry name" value="ABC_TM1"/>
    <property type="match status" value="1"/>
</dbReference>
<dbReference type="PANTHER" id="PTHR43386:SF1">
    <property type="entry name" value="D,D-DIPEPTIDE TRANSPORT SYSTEM PERMEASE PROTEIN DDPC-RELATED"/>
    <property type="match status" value="1"/>
</dbReference>
<dbReference type="InterPro" id="IPR050366">
    <property type="entry name" value="BP-dependent_transpt_permease"/>
</dbReference>
<dbReference type="STRING" id="82374.NZ47_05960"/>
<dbReference type="GO" id="GO:0005886">
    <property type="term" value="C:plasma membrane"/>
    <property type="evidence" value="ECO:0007669"/>
    <property type="project" value="UniProtKB-SubCell"/>
</dbReference>
<protein>
    <submittedName>
        <fullName evidence="9">GNAT family acetyltransferase</fullName>
    </submittedName>
</protein>
<dbReference type="CDD" id="cd06261">
    <property type="entry name" value="TM_PBP2"/>
    <property type="match status" value="1"/>
</dbReference>
<feature type="transmembrane region" description="Helical" evidence="7">
    <location>
        <begin position="197"/>
        <end position="214"/>
    </location>
</feature>
<evidence type="ECO:0000313" key="10">
    <source>
        <dbReference type="Proteomes" id="UP000030993"/>
    </source>
</evidence>
<comment type="caution">
    <text evidence="9">The sequence shown here is derived from an EMBL/GenBank/DDBJ whole genome shotgun (WGS) entry which is preliminary data.</text>
</comment>
<dbReference type="InterPro" id="IPR000515">
    <property type="entry name" value="MetI-like"/>
</dbReference>
<dbReference type="Gene3D" id="1.10.3720.10">
    <property type="entry name" value="MetI-like"/>
    <property type="match status" value="1"/>
</dbReference>
<organism evidence="9 10">
    <name type="scientific">Anaerovibrio lipolyticus</name>
    <dbReference type="NCBI Taxonomy" id="82374"/>
    <lineage>
        <taxon>Bacteria</taxon>
        <taxon>Bacillati</taxon>
        <taxon>Bacillota</taxon>
        <taxon>Negativicutes</taxon>
        <taxon>Selenomonadales</taxon>
        <taxon>Selenomonadaceae</taxon>
        <taxon>Anaerovibrio</taxon>
    </lineage>
</organism>
<comment type="similarity">
    <text evidence="7">Belongs to the binding-protein-dependent transport system permease family.</text>
</comment>
<evidence type="ECO:0000256" key="5">
    <source>
        <dbReference type="ARBA" id="ARBA00022989"/>
    </source>
</evidence>
<dbReference type="SUPFAM" id="SSF161098">
    <property type="entry name" value="MetI-like"/>
    <property type="match status" value="1"/>
</dbReference>
<proteinExistence type="inferred from homology"/>
<accession>A0A0B2K2A8</accession>
<feature type="transmembrane region" description="Helical" evidence="7">
    <location>
        <begin position="130"/>
        <end position="150"/>
    </location>
</feature>
<keyword evidence="9" id="KW-0808">Transferase</keyword>
<reference evidence="9 10" key="1">
    <citation type="journal article" date="2013" name="PLoS ONE">
        <title>Identification and characterization of three novel lipases belonging to families II and V from Anaerovibrio lipolyticus 5ST.</title>
        <authorList>
            <person name="Prive F."/>
            <person name="Kaderbhai N.N."/>
            <person name="Girdwood S."/>
            <person name="Worgan H.J."/>
            <person name="Pinloche E."/>
            <person name="Scollan N.D."/>
            <person name="Huws S.A."/>
            <person name="Newbold C.J."/>
        </authorList>
    </citation>
    <scope>NUCLEOTIDE SEQUENCE [LARGE SCALE GENOMIC DNA]</scope>
    <source>
        <strain evidence="9 10">5S</strain>
    </source>
</reference>
<feature type="transmembrane region" description="Helical" evidence="7">
    <location>
        <begin position="103"/>
        <end position="124"/>
    </location>
</feature>
<evidence type="ECO:0000256" key="2">
    <source>
        <dbReference type="ARBA" id="ARBA00022448"/>
    </source>
</evidence>
<evidence type="ECO:0000256" key="4">
    <source>
        <dbReference type="ARBA" id="ARBA00022692"/>
    </source>
</evidence>